<feature type="region of interest" description="Disordered" evidence="2">
    <location>
        <begin position="367"/>
        <end position="394"/>
    </location>
</feature>
<evidence type="ECO:0000313" key="5">
    <source>
        <dbReference type="Proteomes" id="UP001500604"/>
    </source>
</evidence>
<feature type="region of interest" description="Disordered" evidence="2">
    <location>
        <begin position="1"/>
        <end position="34"/>
    </location>
</feature>
<evidence type="ECO:0000256" key="2">
    <source>
        <dbReference type="SAM" id="MobiDB-lite"/>
    </source>
</evidence>
<dbReference type="PANTHER" id="PTHR38043:SF1">
    <property type="entry name" value="PROTEIN HEMX"/>
    <property type="match status" value="1"/>
</dbReference>
<comment type="caution">
    <text evidence="4">The sequence shown here is derived from an EMBL/GenBank/DDBJ whole genome shotgun (WGS) entry which is preliminary data.</text>
</comment>
<dbReference type="Pfam" id="PF04375">
    <property type="entry name" value="HemX"/>
    <property type="match status" value="1"/>
</dbReference>
<keyword evidence="3" id="KW-1133">Transmembrane helix</keyword>
<sequence>MSEQEQNKTGEQGQKSLPDANAGKEKPSKPRSGNRISKIGVLGCLLGLTAIAGVGGLGWKGDQIWRQLPTEAQLMTRVNDALAPSRATHETILVLKAELNDTREQYSRLVSRMDNLNRKLVRLQGSDRSDWLLAEAEYLLRLANQRLLTMRDVKSAMTLLSQADQLLITVDEYGLFPVRQALAEDIAALKAVERFDLEGTWLKLNALMGRIEKLPLLPPNGFKPDQPESQTEEVLASEDTWQQHLETSALETWHAFTGQFRIRTDNHEAVTALLPPSEELYLRQNLRLMLEQAQLALLQGQEKLYQTSLANAQSWLQTWFLNTGPEITAVHSQLSALQQVTILQDLPDISRSVVALKGYVDDLAEQRLPVTPASTEKTSENSKPGTAESSEAGQ</sequence>
<keyword evidence="3" id="KW-0812">Transmembrane</keyword>
<protein>
    <submittedName>
        <fullName evidence="4">Uroporphyrinogen-III C-methyltransferase</fullName>
    </submittedName>
</protein>
<name>A0ABP8V555_9GAMM</name>
<gene>
    <name evidence="4" type="ORF">GCM10023116_32090</name>
</gene>
<dbReference type="PANTHER" id="PTHR38043">
    <property type="entry name" value="PROTEIN HEMX"/>
    <property type="match status" value="1"/>
</dbReference>
<evidence type="ECO:0000313" key="4">
    <source>
        <dbReference type="EMBL" id="GAA4650926.1"/>
    </source>
</evidence>
<keyword evidence="5" id="KW-1185">Reference proteome</keyword>
<feature type="compositionally biased region" description="Polar residues" evidence="2">
    <location>
        <begin position="372"/>
        <end position="394"/>
    </location>
</feature>
<proteinExistence type="predicted"/>
<feature type="transmembrane region" description="Helical" evidence="3">
    <location>
        <begin position="39"/>
        <end position="59"/>
    </location>
</feature>
<dbReference type="RefSeq" id="WP_345197202.1">
    <property type="nucleotide sequence ID" value="NZ_BAABFL010000428.1"/>
</dbReference>
<organism evidence="4 5">
    <name type="scientific">Kistimonas scapharcae</name>
    <dbReference type="NCBI Taxonomy" id="1036133"/>
    <lineage>
        <taxon>Bacteria</taxon>
        <taxon>Pseudomonadati</taxon>
        <taxon>Pseudomonadota</taxon>
        <taxon>Gammaproteobacteria</taxon>
        <taxon>Oceanospirillales</taxon>
        <taxon>Endozoicomonadaceae</taxon>
        <taxon>Kistimonas</taxon>
    </lineage>
</organism>
<evidence type="ECO:0000256" key="1">
    <source>
        <dbReference type="SAM" id="Coils"/>
    </source>
</evidence>
<evidence type="ECO:0000256" key="3">
    <source>
        <dbReference type="SAM" id="Phobius"/>
    </source>
</evidence>
<dbReference type="EMBL" id="BAABFL010000428">
    <property type="protein sequence ID" value="GAA4650926.1"/>
    <property type="molecule type" value="Genomic_DNA"/>
</dbReference>
<reference evidence="5" key="1">
    <citation type="journal article" date="2019" name="Int. J. Syst. Evol. Microbiol.">
        <title>The Global Catalogue of Microorganisms (GCM) 10K type strain sequencing project: providing services to taxonomists for standard genome sequencing and annotation.</title>
        <authorList>
            <consortium name="The Broad Institute Genomics Platform"/>
            <consortium name="The Broad Institute Genome Sequencing Center for Infectious Disease"/>
            <person name="Wu L."/>
            <person name="Ma J."/>
        </authorList>
    </citation>
    <scope>NUCLEOTIDE SEQUENCE [LARGE SCALE GENOMIC DNA]</scope>
    <source>
        <strain evidence="5">JCM 17805</strain>
    </source>
</reference>
<accession>A0ABP8V555</accession>
<feature type="coiled-coil region" evidence="1">
    <location>
        <begin position="99"/>
        <end position="126"/>
    </location>
</feature>
<keyword evidence="1" id="KW-0175">Coiled coil</keyword>
<dbReference type="Proteomes" id="UP001500604">
    <property type="component" value="Unassembled WGS sequence"/>
</dbReference>
<keyword evidence="3" id="KW-0472">Membrane</keyword>
<dbReference type="InterPro" id="IPR007470">
    <property type="entry name" value="HemX"/>
</dbReference>